<feature type="transmembrane region" description="Helical" evidence="7">
    <location>
        <begin position="6"/>
        <end position="25"/>
    </location>
</feature>
<feature type="transmembrane region" description="Helical" evidence="7">
    <location>
        <begin position="182"/>
        <end position="213"/>
    </location>
</feature>
<feature type="transmembrane region" description="Helical" evidence="7">
    <location>
        <begin position="225"/>
        <end position="248"/>
    </location>
</feature>
<evidence type="ECO:0000259" key="9">
    <source>
        <dbReference type="Pfam" id="PF06750"/>
    </source>
</evidence>
<gene>
    <name evidence="10" type="ORF">CSCA_4604</name>
</gene>
<evidence type="ECO:0000256" key="6">
    <source>
        <dbReference type="ARBA" id="ARBA00023136"/>
    </source>
</evidence>
<feature type="transmembrane region" description="Helical" evidence="7">
    <location>
        <begin position="123"/>
        <end position="145"/>
    </location>
</feature>
<protein>
    <submittedName>
        <fullName evidence="10">Peptidase A24A domain protein</fullName>
    </submittedName>
</protein>
<keyword evidence="5 7" id="KW-1133">Transmembrane helix</keyword>
<dbReference type="Pfam" id="PF06750">
    <property type="entry name" value="A24_N_bact"/>
    <property type="match status" value="1"/>
</dbReference>
<reference evidence="10 11" key="1">
    <citation type="journal article" date="2015" name="J. Biotechnol.">
        <title>Complete genome sequence of a malodorant-producing acetogen, Clostridium scatologenes ATCC 25775(T).</title>
        <authorList>
            <person name="Zhu Z."/>
            <person name="Guo T."/>
            <person name="Zheng H."/>
            <person name="Song T."/>
            <person name="Ouyang P."/>
            <person name="Xie J."/>
        </authorList>
    </citation>
    <scope>NUCLEOTIDE SEQUENCE [LARGE SCALE GENOMIC DNA]</scope>
    <source>
        <strain evidence="10 11">ATCC 25775</strain>
    </source>
</reference>
<dbReference type="InterPro" id="IPR050882">
    <property type="entry name" value="Prepilin_peptidase/N-MTase"/>
</dbReference>
<feature type="domain" description="Prepilin peptidase A24 N-terminal" evidence="9">
    <location>
        <begin position="11"/>
        <end position="93"/>
    </location>
</feature>
<dbReference type="GO" id="GO:0006465">
    <property type="term" value="P:signal peptide processing"/>
    <property type="evidence" value="ECO:0007669"/>
    <property type="project" value="TreeGrafter"/>
</dbReference>
<dbReference type="HOGENOM" id="CLU_057101_0_1_9"/>
<sequence>MVALDSILVIIIGFMIGSFLNVCIYRIPRGESIVYPPSHCVACDGKIKWYDLIPIFSYILLRGRCRYCGEKISIRYPIIEFITGILFFITYLEYGPSIEFMKYVVLIAILIVVGMIDLNTTDVYFSTSIIGIVFGIIFILLSAYYNNDFKQYIFGALFGGAVLTAIAFFTKAMGLGDVEICFYLGLFLGIKLTVISICFSFIFGSIISILLILLKKKGRKDYIAFGPFIALASIFTVFFGNKIIMWYFQNLMY</sequence>
<keyword evidence="11" id="KW-1185">Reference proteome</keyword>
<dbReference type="Pfam" id="PF01478">
    <property type="entry name" value="Peptidase_A24"/>
    <property type="match status" value="1"/>
</dbReference>
<organism evidence="10 11">
    <name type="scientific">Clostridium scatologenes</name>
    <dbReference type="NCBI Taxonomy" id="1548"/>
    <lineage>
        <taxon>Bacteria</taxon>
        <taxon>Bacillati</taxon>
        <taxon>Bacillota</taxon>
        <taxon>Clostridia</taxon>
        <taxon>Eubacteriales</taxon>
        <taxon>Clostridiaceae</taxon>
        <taxon>Clostridium</taxon>
    </lineage>
</organism>
<proteinExistence type="inferred from homology"/>
<evidence type="ECO:0000256" key="2">
    <source>
        <dbReference type="ARBA" id="ARBA00005801"/>
    </source>
</evidence>
<feature type="transmembrane region" description="Helical" evidence="7">
    <location>
        <begin position="151"/>
        <end position="170"/>
    </location>
</feature>
<evidence type="ECO:0000256" key="5">
    <source>
        <dbReference type="ARBA" id="ARBA00022989"/>
    </source>
</evidence>
<feature type="transmembrane region" description="Helical" evidence="7">
    <location>
        <begin position="74"/>
        <end position="94"/>
    </location>
</feature>
<keyword evidence="6 7" id="KW-0472">Membrane</keyword>
<dbReference type="RefSeq" id="WP_029162902.1">
    <property type="nucleotide sequence ID" value="NZ_CP009933.1"/>
</dbReference>
<dbReference type="InterPro" id="IPR000045">
    <property type="entry name" value="Prepilin_IV_endopep_pep"/>
</dbReference>
<dbReference type="GO" id="GO:0005886">
    <property type="term" value="C:plasma membrane"/>
    <property type="evidence" value="ECO:0007669"/>
    <property type="project" value="UniProtKB-SubCell"/>
</dbReference>
<evidence type="ECO:0000313" key="10">
    <source>
        <dbReference type="EMBL" id="AKA71729.1"/>
    </source>
</evidence>
<dbReference type="AlphaFoldDB" id="A0A0E3JRI2"/>
<keyword evidence="4 7" id="KW-0812">Transmembrane</keyword>
<keyword evidence="3" id="KW-1003">Cell membrane</keyword>
<dbReference type="GO" id="GO:0004190">
    <property type="term" value="F:aspartic-type endopeptidase activity"/>
    <property type="evidence" value="ECO:0007669"/>
    <property type="project" value="InterPro"/>
</dbReference>
<comment type="subcellular location">
    <subcellularLocation>
        <location evidence="1">Cell membrane</location>
        <topology evidence="1">Multi-pass membrane protein</topology>
    </subcellularLocation>
</comment>
<accession>A0A0E3JRI2</accession>
<dbReference type="PANTHER" id="PTHR30487">
    <property type="entry name" value="TYPE 4 PREPILIN-LIKE PROTEINS LEADER PEPTIDE-PROCESSING ENZYME"/>
    <property type="match status" value="1"/>
</dbReference>
<dbReference type="PANTHER" id="PTHR30487:SF0">
    <property type="entry name" value="PREPILIN LEADER PEPTIDASE_N-METHYLTRANSFERASE-RELATED"/>
    <property type="match status" value="1"/>
</dbReference>
<dbReference type="STRING" id="1548.CSCA_4604"/>
<comment type="similarity">
    <text evidence="2">Belongs to the peptidase A24 family.</text>
</comment>
<dbReference type="Proteomes" id="UP000033115">
    <property type="component" value="Chromosome"/>
</dbReference>
<evidence type="ECO:0000256" key="1">
    <source>
        <dbReference type="ARBA" id="ARBA00004651"/>
    </source>
</evidence>
<name>A0A0E3JRI2_CLOSL</name>
<dbReference type="InterPro" id="IPR010627">
    <property type="entry name" value="Prepilin_pept_A24_N"/>
</dbReference>
<evidence type="ECO:0000256" key="3">
    <source>
        <dbReference type="ARBA" id="ARBA00022475"/>
    </source>
</evidence>
<dbReference type="EMBL" id="CP009933">
    <property type="protein sequence ID" value="AKA71729.1"/>
    <property type="molecule type" value="Genomic_DNA"/>
</dbReference>
<evidence type="ECO:0000313" key="11">
    <source>
        <dbReference type="Proteomes" id="UP000033115"/>
    </source>
</evidence>
<dbReference type="KEGG" id="csq:CSCA_4604"/>
<evidence type="ECO:0000256" key="4">
    <source>
        <dbReference type="ARBA" id="ARBA00022692"/>
    </source>
</evidence>
<feature type="domain" description="Prepilin type IV endopeptidase peptidase" evidence="8">
    <location>
        <begin position="105"/>
        <end position="209"/>
    </location>
</feature>
<evidence type="ECO:0000259" key="8">
    <source>
        <dbReference type="Pfam" id="PF01478"/>
    </source>
</evidence>
<evidence type="ECO:0000256" key="7">
    <source>
        <dbReference type="SAM" id="Phobius"/>
    </source>
</evidence>
<dbReference type="Gene3D" id="1.20.120.1220">
    <property type="match status" value="1"/>
</dbReference>